<comment type="caution">
    <text evidence="2">The sequence shown here is derived from an EMBL/GenBank/DDBJ whole genome shotgun (WGS) entry which is preliminary data.</text>
</comment>
<protein>
    <submittedName>
        <fullName evidence="2">Uncharacterized protein</fullName>
    </submittedName>
</protein>
<evidence type="ECO:0000313" key="2">
    <source>
        <dbReference type="EMBL" id="KAK3276823.1"/>
    </source>
</evidence>
<evidence type="ECO:0000313" key="3">
    <source>
        <dbReference type="Proteomes" id="UP001190700"/>
    </source>
</evidence>
<gene>
    <name evidence="2" type="ORF">CYMTET_15135</name>
</gene>
<dbReference type="EMBL" id="LGRX02006372">
    <property type="protein sequence ID" value="KAK3276823.1"/>
    <property type="molecule type" value="Genomic_DNA"/>
</dbReference>
<accession>A0AAE0GEZ9</accession>
<dbReference type="AlphaFoldDB" id="A0AAE0GEZ9"/>
<sequence length="160" mass="17824">MSLTRALENVPHAFGGELELEWSVRPEACPKVAENVVEAGNLATLDVLEEARDVRLAVHCEYEALLRESAEVWPHAPLNELPAPRKETGLEFNPKAVNWRTAGRRVLKSKPDKYGNPQFYPVGKRGSPKDKVGLNLPVPVPVETAQPEHQEMFQTQDGPK</sequence>
<keyword evidence="3" id="KW-1185">Reference proteome</keyword>
<feature type="region of interest" description="Disordered" evidence="1">
    <location>
        <begin position="108"/>
        <end position="160"/>
    </location>
</feature>
<name>A0AAE0GEZ9_9CHLO</name>
<proteinExistence type="predicted"/>
<dbReference type="Proteomes" id="UP001190700">
    <property type="component" value="Unassembled WGS sequence"/>
</dbReference>
<reference evidence="2 3" key="1">
    <citation type="journal article" date="2015" name="Genome Biol. Evol.">
        <title>Comparative Genomics of a Bacterivorous Green Alga Reveals Evolutionary Causalities and Consequences of Phago-Mixotrophic Mode of Nutrition.</title>
        <authorList>
            <person name="Burns J.A."/>
            <person name="Paasch A."/>
            <person name="Narechania A."/>
            <person name="Kim E."/>
        </authorList>
    </citation>
    <scope>NUCLEOTIDE SEQUENCE [LARGE SCALE GENOMIC DNA]</scope>
    <source>
        <strain evidence="2 3">PLY_AMNH</strain>
    </source>
</reference>
<organism evidence="2 3">
    <name type="scientific">Cymbomonas tetramitiformis</name>
    <dbReference type="NCBI Taxonomy" id="36881"/>
    <lineage>
        <taxon>Eukaryota</taxon>
        <taxon>Viridiplantae</taxon>
        <taxon>Chlorophyta</taxon>
        <taxon>Pyramimonadophyceae</taxon>
        <taxon>Pyramimonadales</taxon>
        <taxon>Pyramimonadaceae</taxon>
        <taxon>Cymbomonas</taxon>
    </lineage>
</organism>
<evidence type="ECO:0000256" key="1">
    <source>
        <dbReference type="SAM" id="MobiDB-lite"/>
    </source>
</evidence>